<dbReference type="STRING" id="1562970.ING2E5B_1052"/>
<gene>
    <name evidence="2" type="ORF">ING2E5B_1052</name>
</gene>
<dbReference type="InterPro" id="IPR037126">
    <property type="entry name" value="PdaC/RsiV-like_sf"/>
</dbReference>
<reference evidence="2 3" key="1">
    <citation type="submission" date="2014-08" db="EMBL/GenBank/DDBJ databases">
        <authorList>
            <person name="Wibberg D."/>
        </authorList>
    </citation>
    <scope>NUCLEOTIDE SEQUENCE [LARGE SCALE GENOMIC DNA]</scope>
    <source>
        <strain evidence="3">ING2-E5B</strain>
    </source>
</reference>
<dbReference type="OrthoDB" id="594879at2"/>
<name>A0A098BYP9_9BACT</name>
<sequence>MEVTIRKLIFSLLLLVIMLMVSCGNSGSSKIKAENEISFDTISINKRQHLDNDSTRPFCDISVNFVYPVKSAKTNLDTLQRFFVGNMFGPSFEDLKPLAAVEAYISNYIDNYSHDAYTYSESVSDMEELNALIPGIDVDDSEHEIDKLFYSYYESLSDSITFNQHGILSFQIKQSNSKGESASYYVSYSNHVINLNTGDQITEYDIFNAGYDKALQGLIITSLLEQNGVKTIDELEDLGFFGINEIVPNKNFLLNDKGIIYTYNKGEYSAYQLTAPQVFIPYNVIRSLLRENTIVSKLADL</sequence>
<protein>
    <submittedName>
        <fullName evidence="2">Putative secreted protein</fullName>
    </submittedName>
</protein>
<evidence type="ECO:0000313" key="3">
    <source>
        <dbReference type="Proteomes" id="UP000032417"/>
    </source>
</evidence>
<dbReference type="Proteomes" id="UP000032417">
    <property type="component" value="Chromosome 1"/>
</dbReference>
<dbReference type="HOGENOM" id="CLU_083883_0_0_10"/>
<dbReference type="EMBL" id="LN515532">
    <property type="protein sequence ID" value="CEA15805.1"/>
    <property type="molecule type" value="Genomic_DNA"/>
</dbReference>
<evidence type="ECO:0000259" key="1">
    <source>
        <dbReference type="Pfam" id="PF11738"/>
    </source>
</evidence>
<dbReference type="Gene3D" id="3.30.565.40">
    <property type="entry name" value="Fervidobacterium nodosum Rt17-B1 like"/>
    <property type="match status" value="1"/>
</dbReference>
<dbReference type="InterPro" id="IPR021729">
    <property type="entry name" value="DUF3298"/>
</dbReference>
<organism evidence="2 3">
    <name type="scientific">Fermentimonas caenicola</name>
    <dbReference type="NCBI Taxonomy" id="1562970"/>
    <lineage>
        <taxon>Bacteria</taxon>
        <taxon>Pseudomonadati</taxon>
        <taxon>Bacteroidota</taxon>
        <taxon>Bacteroidia</taxon>
        <taxon>Bacteroidales</taxon>
        <taxon>Dysgonomonadaceae</taxon>
        <taxon>Fermentimonas</taxon>
    </lineage>
</organism>
<accession>A0A098BYP9</accession>
<evidence type="ECO:0000313" key="2">
    <source>
        <dbReference type="EMBL" id="CEA15805.1"/>
    </source>
</evidence>
<keyword evidence="3" id="KW-1185">Reference proteome</keyword>
<dbReference type="Gene3D" id="3.90.640.20">
    <property type="entry name" value="Heat-shock cognate protein, ATPase"/>
    <property type="match status" value="1"/>
</dbReference>
<dbReference type="AlphaFoldDB" id="A0A098BYP9"/>
<feature type="domain" description="DUF3298" evidence="1">
    <location>
        <begin position="205"/>
        <end position="283"/>
    </location>
</feature>
<dbReference type="PROSITE" id="PS51257">
    <property type="entry name" value="PROKAR_LIPOPROTEIN"/>
    <property type="match status" value="1"/>
</dbReference>
<dbReference type="KEGG" id="pbt:ING2E5B_1052"/>
<proteinExistence type="predicted"/>
<dbReference type="Pfam" id="PF11738">
    <property type="entry name" value="DUF3298"/>
    <property type="match status" value="1"/>
</dbReference>